<organism evidence="2 3">
    <name type="scientific">Chelatococcus reniformis</name>
    <dbReference type="NCBI Taxonomy" id="1494448"/>
    <lineage>
        <taxon>Bacteria</taxon>
        <taxon>Pseudomonadati</taxon>
        <taxon>Pseudomonadota</taxon>
        <taxon>Alphaproteobacteria</taxon>
        <taxon>Hyphomicrobiales</taxon>
        <taxon>Chelatococcaceae</taxon>
        <taxon>Chelatococcus</taxon>
    </lineage>
</organism>
<dbReference type="Pfam" id="PF18765">
    <property type="entry name" value="Polbeta"/>
    <property type="match status" value="1"/>
</dbReference>
<protein>
    <recommendedName>
        <fullName evidence="1">Polymerase beta nucleotidyltransferase domain-containing protein</fullName>
    </recommendedName>
</protein>
<gene>
    <name evidence="2" type="ORF">GCM10010994_11910</name>
</gene>
<dbReference type="AlphaFoldDB" id="A0A916U085"/>
<evidence type="ECO:0000259" key="1">
    <source>
        <dbReference type="Pfam" id="PF18765"/>
    </source>
</evidence>
<comment type="caution">
    <text evidence="2">The sequence shown here is derived from an EMBL/GenBank/DDBJ whole genome shotgun (WGS) entry which is preliminary data.</text>
</comment>
<name>A0A916U085_9HYPH</name>
<evidence type="ECO:0000313" key="3">
    <source>
        <dbReference type="Proteomes" id="UP000637002"/>
    </source>
</evidence>
<reference evidence="2" key="1">
    <citation type="journal article" date="2014" name="Int. J. Syst. Evol. Microbiol.">
        <title>Complete genome sequence of Corynebacterium casei LMG S-19264T (=DSM 44701T), isolated from a smear-ripened cheese.</title>
        <authorList>
            <consortium name="US DOE Joint Genome Institute (JGI-PGF)"/>
            <person name="Walter F."/>
            <person name="Albersmeier A."/>
            <person name="Kalinowski J."/>
            <person name="Ruckert C."/>
        </authorList>
    </citation>
    <scope>NUCLEOTIDE SEQUENCE</scope>
    <source>
        <strain evidence="2">CGMCC 1.12919</strain>
    </source>
</reference>
<dbReference type="Proteomes" id="UP000637002">
    <property type="component" value="Unassembled WGS sequence"/>
</dbReference>
<dbReference type="Gene3D" id="3.30.460.10">
    <property type="entry name" value="Beta Polymerase, domain 2"/>
    <property type="match status" value="1"/>
</dbReference>
<keyword evidence="3" id="KW-1185">Reference proteome</keyword>
<dbReference type="InterPro" id="IPR043519">
    <property type="entry name" value="NT_sf"/>
</dbReference>
<reference evidence="2" key="2">
    <citation type="submission" date="2020-09" db="EMBL/GenBank/DDBJ databases">
        <authorList>
            <person name="Sun Q."/>
            <person name="Zhou Y."/>
        </authorList>
    </citation>
    <scope>NUCLEOTIDE SEQUENCE</scope>
    <source>
        <strain evidence="2">CGMCC 1.12919</strain>
    </source>
</reference>
<sequence length="120" mass="13491">MSRAPRPLGFAVTERQIGIIRAWARSKRRVEQVRLFGSRCKGVHRPDSDLDIALTVSDDLRHTRAAIWFLDVPQWRAELTALLGIPADLRITDLGDPCRVRQFCAEAGDTLIYDVAGHPT</sequence>
<evidence type="ECO:0000313" key="2">
    <source>
        <dbReference type="EMBL" id="GGC54599.1"/>
    </source>
</evidence>
<dbReference type="EMBL" id="BMGG01000002">
    <property type="protein sequence ID" value="GGC54599.1"/>
    <property type="molecule type" value="Genomic_DNA"/>
</dbReference>
<proteinExistence type="predicted"/>
<accession>A0A916U085</accession>
<dbReference type="CDD" id="cd05403">
    <property type="entry name" value="NT_KNTase_like"/>
    <property type="match status" value="1"/>
</dbReference>
<feature type="domain" description="Polymerase beta nucleotidyltransferase" evidence="1">
    <location>
        <begin position="22"/>
        <end position="91"/>
    </location>
</feature>
<dbReference type="SUPFAM" id="SSF81301">
    <property type="entry name" value="Nucleotidyltransferase"/>
    <property type="match status" value="1"/>
</dbReference>
<dbReference type="InterPro" id="IPR041633">
    <property type="entry name" value="Polbeta"/>
</dbReference>